<sequence>MRLLAAVAEDPSRSTAKHLARRTDIPIGTTYHLLRTLTHDGYLHRDGGRYLISAATARLGGAVPEQTDARDLQAWLDSLRDQTGAAIYYARYDEGEVKLVGQSSGPGIPAVEEWADFRRTAHAHAIGQCLLSQLDPEARRDHLARHPAEQLTPYTVPDADALLHKLSRLRRGHAVQEREEYAPGTVCAAVPLSAGAVPATLALSLPMARAHLLDPLSHHLRHQLETAFTSHALGVRL</sequence>
<dbReference type="PATRIC" id="fig|1938.6.peg.1336"/>
<dbReference type="PROSITE" id="PS51078">
    <property type="entry name" value="ICLR_ED"/>
    <property type="match status" value="1"/>
</dbReference>
<reference evidence="6 7" key="1">
    <citation type="submission" date="2015-06" db="EMBL/GenBank/DDBJ databases">
        <authorList>
            <person name="Hoefler B.C."/>
            <person name="Straight P.D."/>
        </authorList>
    </citation>
    <scope>NUCLEOTIDE SEQUENCE [LARGE SCALE GENOMIC DNA]</scope>
    <source>
        <strain evidence="6 7">NRRL 3427</strain>
    </source>
</reference>
<dbReference type="EMBL" id="LGUP01000036">
    <property type="protein sequence ID" value="KOG34875.1"/>
    <property type="molecule type" value="Genomic_DNA"/>
</dbReference>
<feature type="domain" description="HTH iclR-type" evidence="4">
    <location>
        <begin position="1"/>
        <end position="54"/>
    </location>
</feature>
<accession>A0A0L8L9Q8</accession>
<dbReference type="GO" id="GO:0045892">
    <property type="term" value="P:negative regulation of DNA-templated transcription"/>
    <property type="evidence" value="ECO:0007669"/>
    <property type="project" value="TreeGrafter"/>
</dbReference>
<evidence type="ECO:0000256" key="3">
    <source>
        <dbReference type="ARBA" id="ARBA00023163"/>
    </source>
</evidence>
<gene>
    <name evidence="6" type="ORF">ADK34_06070</name>
</gene>
<dbReference type="Pfam" id="PF01614">
    <property type="entry name" value="IclR_C"/>
    <property type="match status" value="1"/>
</dbReference>
<dbReference type="Gene3D" id="1.10.10.10">
    <property type="entry name" value="Winged helix-like DNA-binding domain superfamily/Winged helix DNA-binding domain"/>
    <property type="match status" value="1"/>
</dbReference>
<dbReference type="InterPro" id="IPR050707">
    <property type="entry name" value="HTH_MetabolicPath_Reg"/>
</dbReference>
<keyword evidence="1" id="KW-0805">Transcription regulation</keyword>
<feature type="domain" description="IclR-ED" evidence="5">
    <location>
        <begin position="55"/>
        <end position="237"/>
    </location>
</feature>
<organism evidence="6 7">
    <name type="scientific">Streptomyces viridochromogenes</name>
    <dbReference type="NCBI Taxonomy" id="1938"/>
    <lineage>
        <taxon>Bacteria</taxon>
        <taxon>Bacillati</taxon>
        <taxon>Actinomycetota</taxon>
        <taxon>Actinomycetes</taxon>
        <taxon>Kitasatosporales</taxon>
        <taxon>Streptomycetaceae</taxon>
        <taxon>Streptomyces</taxon>
    </lineage>
</organism>
<evidence type="ECO:0000259" key="4">
    <source>
        <dbReference type="PROSITE" id="PS51077"/>
    </source>
</evidence>
<dbReference type="InterPro" id="IPR005471">
    <property type="entry name" value="Tscrpt_reg_IclR_N"/>
</dbReference>
<protein>
    <submittedName>
        <fullName evidence="6">Transcriptional regulator</fullName>
    </submittedName>
</protein>
<comment type="caution">
    <text evidence="6">The sequence shown here is derived from an EMBL/GenBank/DDBJ whole genome shotgun (WGS) entry which is preliminary data.</text>
</comment>
<dbReference type="InterPro" id="IPR036388">
    <property type="entry name" value="WH-like_DNA-bd_sf"/>
</dbReference>
<dbReference type="AlphaFoldDB" id="A0A0L8L9Q8"/>
<evidence type="ECO:0000313" key="6">
    <source>
        <dbReference type="EMBL" id="KOG34875.1"/>
    </source>
</evidence>
<dbReference type="InterPro" id="IPR014757">
    <property type="entry name" value="Tscrpt_reg_IclR_C"/>
</dbReference>
<dbReference type="OrthoDB" id="5242615at2"/>
<proteinExistence type="predicted"/>
<dbReference type="PANTHER" id="PTHR30136:SF24">
    <property type="entry name" value="HTH-TYPE TRANSCRIPTIONAL REPRESSOR ALLR"/>
    <property type="match status" value="1"/>
</dbReference>
<evidence type="ECO:0000256" key="2">
    <source>
        <dbReference type="ARBA" id="ARBA00023125"/>
    </source>
</evidence>
<evidence type="ECO:0000313" key="7">
    <source>
        <dbReference type="Proteomes" id="UP000037023"/>
    </source>
</evidence>
<dbReference type="SMART" id="SM00346">
    <property type="entry name" value="HTH_ICLR"/>
    <property type="match status" value="1"/>
</dbReference>
<evidence type="ECO:0000259" key="5">
    <source>
        <dbReference type="PROSITE" id="PS51078"/>
    </source>
</evidence>
<name>A0A0L8L9Q8_STRVR</name>
<dbReference type="Gene3D" id="3.30.450.40">
    <property type="match status" value="1"/>
</dbReference>
<dbReference type="GO" id="GO:0003700">
    <property type="term" value="F:DNA-binding transcription factor activity"/>
    <property type="evidence" value="ECO:0007669"/>
    <property type="project" value="TreeGrafter"/>
</dbReference>
<keyword evidence="2" id="KW-0238">DNA-binding</keyword>
<dbReference type="PROSITE" id="PS51077">
    <property type="entry name" value="HTH_ICLR"/>
    <property type="match status" value="1"/>
</dbReference>
<dbReference type="SUPFAM" id="SSF55781">
    <property type="entry name" value="GAF domain-like"/>
    <property type="match status" value="1"/>
</dbReference>
<dbReference type="Pfam" id="PF09339">
    <property type="entry name" value="HTH_IclR"/>
    <property type="match status" value="1"/>
</dbReference>
<evidence type="ECO:0000256" key="1">
    <source>
        <dbReference type="ARBA" id="ARBA00023015"/>
    </source>
</evidence>
<dbReference type="InterPro" id="IPR036390">
    <property type="entry name" value="WH_DNA-bd_sf"/>
</dbReference>
<dbReference type="GO" id="GO:0003677">
    <property type="term" value="F:DNA binding"/>
    <property type="evidence" value="ECO:0007669"/>
    <property type="project" value="UniProtKB-KW"/>
</dbReference>
<dbReference type="InterPro" id="IPR029016">
    <property type="entry name" value="GAF-like_dom_sf"/>
</dbReference>
<dbReference type="PANTHER" id="PTHR30136">
    <property type="entry name" value="HELIX-TURN-HELIX TRANSCRIPTIONAL REGULATOR, ICLR FAMILY"/>
    <property type="match status" value="1"/>
</dbReference>
<dbReference type="Proteomes" id="UP000037023">
    <property type="component" value="Unassembled WGS sequence"/>
</dbReference>
<keyword evidence="3" id="KW-0804">Transcription</keyword>
<dbReference type="SUPFAM" id="SSF46785">
    <property type="entry name" value="Winged helix' DNA-binding domain"/>
    <property type="match status" value="1"/>
</dbReference>